<proteinExistence type="predicted"/>
<evidence type="ECO:0000313" key="1">
    <source>
        <dbReference type="EMBL" id="MXV53008.1"/>
    </source>
</evidence>
<dbReference type="Proteomes" id="UP000466586">
    <property type="component" value="Unassembled WGS sequence"/>
</dbReference>
<gene>
    <name evidence="1" type="ORF">GS399_18715</name>
</gene>
<sequence>MNQITRLVNRGLLNKKTPDISAWSNLNLITITYDYVTSYKDNISAKIAKKAIIATVIGSVQKPNKISVVT</sequence>
<protein>
    <submittedName>
        <fullName evidence="1">Uncharacterized protein</fullName>
    </submittedName>
</protein>
<dbReference type="AlphaFoldDB" id="A0A7K1YFV2"/>
<evidence type="ECO:0000313" key="2">
    <source>
        <dbReference type="Proteomes" id="UP000466586"/>
    </source>
</evidence>
<organism evidence="1 2">
    <name type="scientific">Hufsiella arboris</name>
    <dbReference type="NCBI Taxonomy" id="2695275"/>
    <lineage>
        <taxon>Bacteria</taxon>
        <taxon>Pseudomonadati</taxon>
        <taxon>Bacteroidota</taxon>
        <taxon>Sphingobacteriia</taxon>
        <taxon>Sphingobacteriales</taxon>
        <taxon>Sphingobacteriaceae</taxon>
        <taxon>Hufsiella</taxon>
    </lineage>
</organism>
<dbReference type="RefSeq" id="WP_160846188.1">
    <property type="nucleotide sequence ID" value="NZ_WVHT01000012.1"/>
</dbReference>
<comment type="caution">
    <text evidence="1">The sequence shown here is derived from an EMBL/GenBank/DDBJ whole genome shotgun (WGS) entry which is preliminary data.</text>
</comment>
<dbReference type="EMBL" id="WVHT01000012">
    <property type="protein sequence ID" value="MXV53008.1"/>
    <property type="molecule type" value="Genomic_DNA"/>
</dbReference>
<name>A0A7K1YFV2_9SPHI</name>
<keyword evidence="2" id="KW-1185">Reference proteome</keyword>
<accession>A0A7K1YFV2</accession>
<reference evidence="1 2" key="1">
    <citation type="submission" date="2019-11" db="EMBL/GenBank/DDBJ databases">
        <title>Pedobacter sp. HMF7647 Genome sequencing and assembly.</title>
        <authorList>
            <person name="Kang H."/>
            <person name="Kim H."/>
            <person name="Joh K."/>
        </authorList>
    </citation>
    <scope>NUCLEOTIDE SEQUENCE [LARGE SCALE GENOMIC DNA]</scope>
    <source>
        <strain evidence="1 2">HMF7647</strain>
    </source>
</reference>